<keyword evidence="3" id="KW-0472">Membrane</keyword>
<dbReference type="Pfam" id="PF07690">
    <property type="entry name" value="MFS_1"/>
    <property type="match status" value="1"/>
</dbReference>
<feature type="transmembrane region" description="Helical" evidence="3">
    <location>
        <begin position="193"/>
        <end position="212"/>
    </location>
</feature>
<reference evidence="4" key="1">
    <citation type="submission" date="2020-11" db="EMBL/GenBank/DDBJ databases">
        <authorList>
            <consortium name="DOE Joint Genome Institute"/>
            <person name="Ahrendt S."/>
            <person name="Riley R."/>
            <person name="Andreopoulos W."/>
            <person name="Labutti K."/>
            <person name="Pangilinan J."/>
            <person name="Ruiz-Duenas F.J."/>
            <person name="Barrasa J.M."/>
            <person name="Sanchez-Garcia M."/>
            <person name="Camarero S."/>
            <person name="Miyauchi S."/>
            <person name="Serrano A."/>
            <person name="Linde D."/>
            <person name="Babiker R."/>
            <person name="Drula E."/>
            <person name="Ayuso-Fernandez I."/>
            <person name="Pacheco R."/>
            <person name="Padilla G."/>
            <person name="Ferreira P."/>
            <person name="Barriuso J."/>
            <person name="Kellner H."/>
            <person name="Castanera R."/>
            <person name="Alfaro M."/>
            <person name="Ramirez L."/>
            <person name="Pisabarro A.G."/>
            <person name="Kuo A."/>
            <person name="Tritt A."/>
            <person name="Lipzen A."/>
            <person name="He G."/>
            <person name="Yan M."/>
            <person name="Ng V."/>
            <person name="Cullen D."/>
            <person name="Martin F."/>
            <person name="Rosso M.-N."/>
            <person name="Henrissat B."/>
            <person name="Hibbett D."/>
            <person name="Martinez A.T."/>
            <person name="Grigoriev I.V."/>
        </authorList>
    </citation>
    <scope>NUCLEOTIDE SEQUENCE</scope>
    <source>
        <strain evidence="4">AH 40177</strain>
    </source>
</reference>
<feature type="transmembrane region" description="Helical" evidence="3">
    <location>
        <begin position="98"/>
        <end position="115"/>
    </location>
</feature>
<feature type="transmembrane region" description="Helical" evidence="3">
    <location>
        <begin position="291"/>
        <end position="313"/>
    </location>
</feature>
<comment type="subcellular location">
    <subcellularLocation>
        <location evidence="1">Membrane</location>
        <topology evidence="1">Multi-pass membrane protein</topology>
    </subcellularLocation>
</comment>
<dbReference type="PANTHER" id="PTHR11360:SF287">
    <property type="entry name" value="MFS MONOCARBOXYLATE TRANSPORTER"/>
    <property type="match status" value="1"/>
</dbReference>
<name>A0A9P5PXY3_9AGAR</name>
<keyword evidence="3" id="KW-1133">Transmembrane helix</keyword>
<dbReference type="EMBL" id="JADNRY010000032">
    <property type="protein sequence ID" value="KAF9071441.1"/>
    <property type="molecule type" value="Genomic_DNA"/>
</dbReference>
<dbReference type="GO" id="GO:0016020">
    <property type="term" value="C:membrane"/>
    <property type="evidence" value="ECO:0007669"/>
    <property type="project" value="UniProtKB-SubCell"/>
</dbReference>
<keyword evidence="5" id="KW-1185">Reference proteome</keyword>
<comment type="caution">
    <text evidence="4">The sequence shown here is derived from an EMBL/GenBank/DDBJ whole genome shotgun (WGS) entry which is preliminary data.</text>
</comment>
<sequence length="510" mass="56243">MMSYSDTSDSSAQLSAIELEPISACPPASIQDLGPYQKSVSFSHQSHHNVEYEYGINSGSVPLSTIGTQSLDIEPEKRNFSSSNGPRPSCFRISCQRVVYRVFGLVTSVLLWSFPQLLHHGSRLETVSLILLALVGSLSSSVLFLSSPIVLPITNRFPRHKRAVMISGILLSVSGLVGAAFSTKIWHLIITQGIMYSLGGSLLYFPTTTYIFEWFSQKRGIASGVIYSGTSVGGVVTPFIIEILLNKYGRRTTLLSLAVAFLTLAVPCLPFNKPRVPVAQVIDVPRINTGFLTYSPFWILFIANLLQGLASYLPSLYLPTFASDLSLGATSGTLAVSLLNGASVPGLIFLGWLSDRLDVRWSILLSSLGSALSVFLLWGFAKTLLPLLVFACIYGFLATSWCALWPRFVAIVDGDDPRQASTLMSILYAENYRQRHWECFSRSYCIGIASSLASDEQISYDLWIRRLWSTHYIHRADPTCKLAGYWVSYSGEESEIQPGYRVGSELDCRL</sequence>
<dbReference type="AlphaFoldDB" id="A0A9P5PXY3"/>
<feature type="transmembrane region" description="Helical" evidence="3">
    <location>
        <begin position="253"/>
        <end position="271"/>
    </location>
</feature>
<protein>
    <submittedName>
        <fullName evidence="4">Major facilitator superfamily domain-containing protein</fullName>
    </submittedName>
</protein>
<evidence type="ECO:0000256" key="3">
    <source>
        <dbReference type="SAM" id="Phobius"/>
    </source>
</evidence>
<evidence type="ECO:0000313" key="4">
    <source>
        <dbReference type="EMBL" id="KAF9071441.1"/>
    </source>
</evidence>
<gene>
    <name evidence="4" type="ORF">BDP27DRAFT_1322143</name>
</gene>
<dbReference type="OrthoDB" id="2213137at2759"/>
<dbReference type="InterPro" id="IPR036259">
    <property type="entry name" value="MFS_trans_sf"/>
</dbReference>
<dbReference type="PANTHER" id="PTHR11360">
    <property type="entry name" value="MONOCARBOXYLATE TRANSPORTER"/>
    <property type="match status" value="1"/>
</dbReference>
<comment type="similarity">
    <text evidence="2">Belongs to the major facilitator superfamily. Monocarboxylate porter (TC 2.A.1.13) family.</text>
</comment>
<dbReference type="GO" id="GO:0022857">
    <property type="term" value="F:transmembrane transporter activity"/>
    <property type="evidence" value="ECO:0007669"/>
    <property type="project" value="InterPro"/>
</dbReference>
<dbReference type="Proteomes" id="UP000772434">
    <property type="component" value="Unassembled WGS sequence"/>
</dbReference>
<dbReference type="InterPro" id="IPR011701">
    <property type="entry name" value="MFS"/>
</dbReference>
<accession>A0A9P5PXY3</accession>
<feature type="transmembrane region" description="Helical" evidence="3">
    <location>
        <begin position="333"/>
        <end position="354"/>
    </location>
</feature>
<evidence type="ECO:0000256" key="2">
    <source>
        <dbReference type="ARBA" id="ARBA00006727"/>
    </source>
</evidence>
<proteinExistence type="inferred from homology"/>
<feature type="transmembrane region" description="Helical" evidence="3">
    <location>
        <begin position="163"/>
        <end position="181"/>
    </location>
</feature>
<feature type="transmembrane region" description="Helical" evidence="3">
    <location>
        <begin position="224"/>
        <end position="241"/>
    </location>
</feature>
<evidence type="ECO:0000256" key="1">
    <source>
        <dbReference type="ARBA" id="ARBA00004141"/>
    </source>
</evidence>
<feature type="transmembrane region" description="Helical" evidence="3">
    <location>
        <begin position="127"/>
        <end position="151"/>
    </location>
</feature>
<keyword evidence="3" id="KW-0812">Transmembrane</keyword>
<dbReference type="SUPFAM" id="SSF103473">
    <property type="entry name" value="MFS general substrate transporter"/>
    <property type="match status" value="1"/>
</dbReference>
<feature type="transmembrane region" description="Helical" evidence="3">
    <location>
        <begin position="387"/>
        <end position="405"/>
    </location>
</feature>
<evidence type="ECO:0000313" key="5">
    <source>
        <dbReference type="Proteomes" id="UP000772434"/>
    </source>
</evidence>
<dbReference type="InterPro" id="IPR050327">
    <property type="entry name" value="Proton-linked_MCT"/>
</dbReference>
<feature type="transmembrane region" description="Helical" evidence="3">
    <location>
        <begin position="361"/>
        <end position="381"/>
    </location>
</feature>
<dbReference type="Gene3D" id="1.20.1250.20">
    <property type="entry name" value="MFS general substrate transporter like domains"/>
    <property type="match status" value="2"/>
</dbReference>
<organism evidence="4 5">
    <name type="scientific">Rhodocollybia butyracea</name>
    <dbReference type="NCBI Taxonomy" id="206335"/>
    <lineage>
        <taxon>Eukaryota</taxon>
        <taxon>Fungi</taxon>
        <taxon>Dikarya</taxon>
        <taxon>Basidiomycota</taxon>
        <taxon>Agaricomycotina</taxon>
        <taxon>Agaricomycetes</taxon>
        <taxon>Agaricomycetidae</taxon>
        <taxon>Agaricales</taxon>
        <taxon>Marasmiineae</taxon>
        <taxon>Omphalotaceae</taxon>
        <taxon>Rhodocollybia</taxon>
    </lineage>
</organism>